<feature type="compositionally biased region" description="Basic and acidic residues" evidence="1">
    <location>
        <begin position="37"/>
        <end position="48"/>
    </location>
</feature>
<evidence type="ECO:0000256" key="1">
    <source>
        <dbReference type="SAM" id="MobiDB-lite"/>
    </source>
</evidence>
<gene>
    <name evidence="3" type="primary">LOC107467392</name>
</gene>
<proteinExistence type="predicted"/>
<protein>
    <submittedName>
        <fullName evidence="3">Uncharacterized protein LOC107467392</fullName>
    </submittedName>
</protein>
<keyword evidence="2" id="KW-1185">Reference proteome</keyword>
<reference evidence="2" key="1">
    <citation type="journal article" date="2016" name="Nat. Genet.">
        <title>The genome sequences of Arachis duranensis and Arachis ipaensis, the diploid ancestors of cultivated peanut.</title>
        <authorList>
            <person name="Bertioli D.J."/>
            <person name="Cannon S.B."/>
            <person name="Froenicke L."/>
            <person name="Huang G."/>
            <person name="Farmer A.D."/>
            <person name="Cannon E.K."/>
            <person name="Liu X."/>
            <person name="Gao D."/>
            <person name="Clevenger J."/>
            <person name="Dash S."/>
            <person name="Ren L."/>
            <person name="Moretzsohn M.C."/>
            <person name="Shirasawa K."/>
            <person name="Huang W."/>
            <person name="Vidigal B."/>
            <person name="Abernathy B."/>
            <person name="Chu Y."/>
            <person name="Niederhuth C.E."/>
            <person name="Umale P."/>
            <person name="Araujo A.C."/>
            <person name="Kozik A."/>
            <person name="Kim K.D."/>
            <person name="Burow M.D."/>
            <person name="Varshney R.K."/>
            <person name="Wang X."/>
            <person name="Zhang X."/>
            <person name="Barkley N."/>
            <person name="Guimaraes P.M."/>
            <person name="Isobe S."/>
            <person name="Guo B."/>
            <person name="Liao B."/>
            <person name="Stalker H.T."/>
            <person name="Schmitz R.J."/>
            <person name="Scheffler B.E."/>
            <person name="Leal-Bertioli S.C."/>
            <person name="Xun X."/>
            <person name="Jackson S.A."/>
            <person name="Michelmore R."/>
            <person name="Ozias-Akins P."/>
        </authorList>
    </citation>
    <scope>NUCLEOTIDE SEQUENCE [LARGE SCALE GENOMIC DNA]</scope>
    <source>
        <strain evidence="2">cv. V14167</strain>
    </source>
</reference>
<dbReference type="Proteomes" id="UP000515211">
    <property type="component" value="Chromosome 9"/>
</dbReference>
<name>A0A9C6TGF5_ARADU</name>
<organism evidence="2 3">
    <name type="scientific">Arachis duranensis</name>
    <name type="common">Wild peanut</name>
    <dbReference type="NCBI Taxonomy" id="130453"/>
    <lineage>
        <taxon>Eukaryota</taxon>
        <taxon>Viridiplantae</taxon>
        <taxon>Streptophyta</taxon>
        <taxon>Embryophyta</taxon>
        <taxon>Tracheophyta</taxon>
        <taxon>Spermatophyta</taxon>
        <taxon>Magnoliopsida</taxon>
        <taxon>eudicotyledons</taxon>
        <taxon>Gunneridae</taxon>
        <taxon>Pentapetalae</taxon>
        <taxon>rosids</taxon>
        <taxon>fabids</taxon>
        <taxon>Fabales</taxon>
        <taxon>Fabaceae</taxon>
        <taxon>Papilionoideae</taxon>
        <taxon>50 kb inversion clade</taxon>
        <taxon>dalbergioids sensu lato</taxon>
        <taxon>Dalbergieae</taxon>
        <taxon>Pterocarpus clade</taxon>
        <taxon>Arachis</taxon>
    </lineage>
</organism>
<dbReference type="AlphaFoldDB" id="A0A9C6TGF5"/>
<sequence length="119" mass="13498">MNKLLQSEMDNNDEDERNFIKIKIKDSHNCKKRRRMQRETERRIESRRRQIGRGCQPGQWRAPGTSVRDILFVAWSACLVVELLVGFGVAGECGGFESEDDSDEGLGAVDGALENSRKV</sequence>
<feature type="region of interest" description="Disordered" evidence="1">
    <location>
        <begin position="31"/>
        <end position="58"/>
    </location>
</feature>
<dbReference type="KEGG" id="adu:107467392"/>
<dbReference type="GeneID" id="107467392"/>
<reference evidence="3" key="2">
    <citation type="submission" date="2025-08" db="UniProtKB">
        <authorList>
            <consortium name="RefSeq"/>
        </authorList>
    </citation>
    <scope>IDENTIFICATION</scope>
    <source>
        <tissue evidence="3">Whole plant</tissue>
    </source>
</reference>
<dbReference type="RefSeq" id="XP_052109857.1">
    <property type="nucleotide sequence ID" value="XM_052253897.1"/>
</dbReference>
<evidence type="ECO:0000313" key="3">
    <source>
        <dbReference type="RefSeq" id="XP_052109857.1"/>
    </source>
</evidence>
<evidence type="ECO:0000313" key="2">
    <source>
        <dbReference type="Proteomes" id="UP000515211"/>
    </source>
</evidence>
<accession>A0A9C6TGF5</accession>
<feature type="region of interest" description="Disordered" evidence="1">
    <location>
        <begin position="96"/>
        <end position="119"/>
    </location>
</feature>